<keyword evidence="5" id="KW-1185">Reference proteome</keyword>
<evidence type="ECO:0000313" key="4">
    <source>
        <dbReference type="EMBL" id="KPA85659.1"/>
    </source>
</evidence>
<protein>
    <submittedName>
        <fullName evidence="4">Ubiquitin-conjugating enzyme-like protein</fullName>
    </submittedName>
</protein>
<feature type="compositionally biased region" description="Low complexity" evidence="1">
    <location>
        <begin position="52"/>
        <end position="65"/>
    </location>
</feature>
<dbReference type="VEuPathDB" id="TriTrypDB:LpyrH10_01_0550"/>
<evidence type="ECO:0000256" key="1">
    <source>
        <dbReference type="SAM" id="MobiDB-lite"/>
    </source>
</evidence>
<feature type="domain" description="UBC core" evidence="2">
    <location>
        <begin position="100"/>
        <end position="251"/>
    </location>
</feature>
<evidence type="ECO:0000313" key="3">
    <source>
        <dbReference type="EMBL" id="AGG11683.1"/>
    </source>
</evidence>
<dbReference type="InterPro" id="IPR050113">
    <property type="entry name" value="Ub_conjugating_enzyme"/>
</dbReference>
<dbReference type="EMBL" id="LGTL01000001">
    <property type="protein sequence ID" value="KPA85659.1"/>
    <property type="molecule type" value="Genomic_DNA"/>
</dbReference>
<evidence type="ECO:0000313" key="5">
    <source>
        <dbReference type="Proteomes" id="UP000037923"/>
    </source>
</evidence>
<dbReference type="Proteomes" id="UP000037923">
    <property type="component" value="Unassembled WGS sequence"/>
</dbReference>
<dbReference type="InterPro" id="IPR016135">
    <property type="entry name" value="UBQ-conjugating_enzyme/RWD"/>
</dbReference>
<dbReference type="RefSeq" id="XP_015664099.1">
    <property type="nucleotide sequence ID" value="XM_015796091.1"/>
</dbReference>
<feature type="compositionally biased region" description="Polar residues" evidence="1">
    <location>
        <begin position="1"/>
        <end position="10"/>
    </location>
</feature>
<dbReference type="InterPro" id="IPR000608">
    <property type="entry name" value="UBC"/>
</dbReference>
<dbReference type="SMART" id="SM00212">
    <property type="entry name" value="UBCc"/>
    <property type="match status" value="1"/>
</dbReference>
<dbReference type="Gene3D" id="3.10.110.10">
    <property type="entry name" value="Ubiquitin Conjugating Enzyme"/>
    <property type="match status" value="1"/>
</dbReference>
<feature type="compositionally biased region" description="Basic and acidic residues" evidence="1">
    <location>
        <begin position="66"/>
        <end position="76"/>
    </location>
</feature>
<dbReference type="EMBL" id="LGTL01000001">
    <property type="protein sequence ID" value="KPA85660.1"/>
    <property type="molecule type" value="Genomic_DNA"/>
</dbReference>
<dbReference type="PANTHER" id="PTHR24067">
    <property type="entry name" value="UBIQUITIN-CONJUGATING ENZYME E2"/>
    <property type="match status" value="1"/>
</dbReference>
<evidence type="ECO:0000259" key="2">
    <source>
        <dbReference type="PROSITE" id="PS50127"/>
    </source>
</evidence>
<proteinExistence type="predicted"/>
<dbReference type="PROSITE" id="PS50127">
    <property type="entry name" value="UBC_2"/>
    <property type="match status" value="1"/>
</dbReference>
<dbReference type="EMBL" id="KC543671">
    <property type="protein sequence ID" value="AGG11683.1"/>
    <property type="molecule type" value="Genomic_DNA"/>
</dbReference>
<dbReference type="RefSeq" id="XP_015664098.1">
    <property type="nucleotide sequence ID" value="XM_015796090.1"/>
</dbReference>
<name>X2C501_LEPPY</name>
<dbReference type="GeneID" id="26900353"/>
<dbReference type="Pfam" id="PF00179">
    <property type="entry name" value="UQ_con"/>
    <property type="match status" value="1"/>
</dbReference>
<organism evidence="3">
    <name type="scientific">Leptomonas pyrrhocoris</name>
    <name type="common">Firebug parasite</name>
    <dbReference type="NCBI Taxonomy" id="157538"/>
    <lineage>
        <taxon>Eukaryota</taxon>
        <taxon>Discoba</taxon>
        <taxon>Euglenozoa</taxon>
        <taxon>Kinetoplastea</taxon>
        <taxon>Metakinetoplastina</taxon>
        <taxon>Trypanosomatida</taxon>
        <taxon>Trypanosomatidae</taxon>
        <taxon>Leishmaniinae</taxon>
        <taxon>Leptomonas</taxon>
    </lineage>
</organism>
<dbReference type="OrthoDB" id="9984419at2759"/>
<feature type="region of interest" description="Disordered" evidence="1">
    <location>
        <begin position="1"/>
        <end position="102"/>
    </location>
</feature>
<accession>X2C501</accession>
<dbReference type="SUPFAM" id="SSF54495">
    <property type="entry name" value="UBC-like"/>
    <property type="match status" value="1"/>
</dbReference>
<dbReference type="AlphaFoldDB" id="X2C501"/>
<feature type="compositionally biased region" description="Pro residues" evidence="1">
    <location>
        <begin position="19"/>
        <end position="30"/>
    </location>
</feature>
<dbReference type="OMA" id="RFRTKNI"/>
<gene>
    <name evidence="4" type="ORF">ABB37_00055</name>
</gene>
<reference evidence="3" key="1">
    <citation type="journal article" date="2013" name="Curr. Biol.">
        <title>Paratrypanosoma is a novel early-branching trypanosomatid.</title>
        <authorList>
            <person name="Flegontov P."/>
            <person name="Votypka J."/>
            <person name="Skalicky T."/>
            <person name="Logacheva M.D."/>
            <person name="Penin A.A."/>
            <person name="Tanifuji G."/>
            <person name="Onodera N.T."/>
            <person name="Kondrashov A.S."/>
            <person name="Volf P."/>
            <person name="Archibald J.M."/>
            <person name="Lukes J."/>
        </authorList>
    </citation>
    <scope>NUCLEOTIDE SEQUENCE</scope>
    <source>
        <strain evidence="3">H10</strain>
    </source>
</reference>
<feature type="non-terminal residue" evidence="3">
    <location>
        <position position="270"/>
    </location>
</feature>
<reference evidence="4 5" key="2">
    <citation type="submission" date="2015-07" db="EMBL/GenBank/DDBJ databases">
        <title>High-quality genome of monoxenous trypanosomatid Leptomonas pyrrhocoris.</title>
        <authorList>
            <person name="Flegontov P."/>
            <person name="Butenko A."/>
            <person name="Firsov S."/>
            <person name="Vlcek C."/>
            <person name="Logacheva M.D."/>
            <person name="Field M."/>
            <person name="Filatov D."/>
            <person name="Flegontova O."/>
            <person name="Gerasimov E."/>
            <person name="Jackson A.P."/>
            <person name="Kelly S."/>
            <person name="Opperdoes F."/>
            <person name="O'Reilly A."/>
            <person name="Votypka J."/>
            <person name="Yurchenko V."/>
            <person name="Lukes J."/>
        </authorList>
    </citation>
    <scope>NUCLEOTIDE SEQUENCE [LARGE SCALE GENOMIC DNA]</scope>
    <source>
        <strain evidence="4">H10</strain>
    </source>
</reference>
<sequence length="270" mass="29383">MSSLRPSQQNATADTAGPPTDPAAVPQPPPHPEDAERPPNVALPLHHDNPVAATAADTRAAAATAEEQRPNEEDPAARQSRNCEGAARMGGGQKLKDRQSAQRRLMQDYRLLQKNLAEGTSSGIMATPVENNFFHWHAVISGPCDTPWEGGLFKLDMLFGEDYPFSPPMVRFLTKDVFHPNVYVDGKICMDTMKSSWQASLNVEALLISIQSLLCDPNPNSAANGAAARLLTENRSAYDEKIRTLVEESLNQSFSGIDDDEDEDEVASGE</sequence>
<dbReference type="FunFam" id="3.10.110.10:FF:000090">
    <property type="entry name" value="Ubiquitin-conjugating enzyme E2-17 kDa"/>
    <property type="match status" value="1"/>
</dbReference>